<proteinExistence type="predicted"/>
<evidence type="ECO:0000256" key="1">
    <source>
        <dbReference type="SAM" id="MobiDB-lite"/>
    </source>
</evidence>
<reference evidence="3" key="1">
    <citation type="journal article" date="2011" name="Nature">
        <title>Genome sequence and analysis of the tuber crop potato.</title>
        <authorList>
            <consortium name="The Potato Genome Sequencing Consortium"/>
        </authorList>
    </citation>
    <scope>NUCLEOTIDE SEQUENCE [LARGE SCALE GENOMIC DNA]</scope>
    <source>
        <strain evidence="3">cv. DM1-3 516 R44</strain>
    </source>
</reference>
<feature type="compositionally biased region" description="Polar residues" evidence="1">
    <location>
        <begin position="1"/>
        <end position="14"/>
    </location>
</feature>
<dbReference type="Gramene" id="PGSC0003DMT400093577">
    <property type="protein sequence ID" value="PGSC0003DMT400093577"/>
    <property type="gene ID" value="PGSC0003DMG400043148"/>
</dbReference>
<accession>M1DS90</accession>
<keyword evidence="3" id="KW-1185">Reference proteome</keyword>
<organism evidence="2 3">
    <name type="scientific">Solanum tuberosum</name>
    <name type="common">Potato</name>
    <dbReference type="NCBI Taxonomy" id="4113"/>
    <lineage>
        <taxon>Eukaryota</taxon>
        <taxon>Viridiplantae</taxon>
        <taxon>Streptophyta</taxon>
        <taxon>Embryophyta</taxon>
        <taxon>Tracheophyta</taxon>
        <taxon>Spermatophyta</taxon>
        <taxon>Magnoliopsida</taxon>
        <taxon>eudicotyledons</taxon>
        <taxon>Gunneridae</taxon>
        <taxon>Pentapetalae</taxon>
        <taxon>asterids</taxon>
        <taxon>lamiids</taxon>
        <taxon>Solanales</taxon>
        <taxon>Solanaceae</taxon>
        <taxon>Solanoideae</taxon>
        <taxon>Solaneae</taxon>
        <taxon>Solanum</taxon>
    </lineage>
</organism>
<protein>
    <submittedName>
        <fullName evidence="2">Uncharacterized protein</fullName>
    </submittedName>
</protein>
<sequence length="120" mass="12483">MTDTRQTTTSQGLDTTAGEGTGKVPQVEVAHCETQRETSSQPPIASPPLHEPPRATGLPITPVVPPLVPPIPSDQDFKSVVCMLAQLVAAQCQPVAPDVARPSGGPGSSRVCEFVALNHP</sequence>
<name>M1DS90_SOLTU</name>
<dbReference type="EnsemblPlants" id="PGSC0003DMT400093577">
    <property type="protein sequence ID" value="PGSC0003DMT400093577"/>
    <property type="gene ID" value="PGSC0003DMG400043148"/>
</dbReference>
<dbReference type="HOGENOM" id="CLU_1879054_0_0_1"/>
<dbReference type="AlphaFoldDB" id="M1DS90"/>
<dbReference type="InParanoid" id="M1DS90"/>
<dbReference type="Proteomes" id="UP000011115">
    <property type="component" value="Unassembled WGS sequence"/>
</dbReference>
<evidence type="ECO:0000313" key="3">
    <source>
        <dbReference type="Proteomes" id="UP000011115"/>
    </source>
</evidence>
<reference evidence="2" key="2">
    <citation type="submission" date="2015-06" db="UniProtKB">
        <authorList>
            <consortium name="EnsemblPlants"/>
        </authorList>
    </citation>
    <scope>IDENTIFICATION</scope>
    <source>
        <strain evidence="2">DM1-3 516 R44</strain>
    </source>
</reference>
<dbReference type="PaxDb" id="4113-PGSC0003DMT400093577"/>
<evidence type="ECO:0000313" key="2">
    <source>
        <dbReference type="EnsemblPlants" id="PGSC0003DMT400093577"/>
    </source>
</evidence>
<feature type="region of interest" description="Disordered" evidence="1">
    <location>
        <begin position="1"/>
        <end position="61"/>
    </location>
</feature>